<dbReference type="GO" id="GO:0071731">
    <property type="term" value="P:response to nitric oxide"/>
    <property type="evidence" value="ECO:0007669"/>
    <property type="project" value="TreeGrafter"/>
</dbReference>
<evidence type="ECO:0000313" key="14">
    <source>
        <dbReference type="EMBL" id="RMI32634.1"/>
    </source>
</evidence>
<evidence type="ECO:0000256" key="10">
    <source>
        <dbReference type="ARBA" id="ARBA00048109"/>
    </source>
</evidence>
<keyword evidence="15" id="KW-1185">Reference proteome</keyword>
<evidence type="ECO:0000256" key="6">
    <source>
        <dbReference type="ARBA" id="ARBA00022679"/>
    </source>
</evidence>
<dbReference type="GO" id="GO:0001666">
    <property type="term" value="P:response to hypoxia"/>
    <property type="evidence" value="ECO:0007669"/>
    <property type="project" value="TreeGrafter"/>
</dbReference>
<evidence type="ECO:0000256" key="8">
    <source>
        <dbReference type="ARBA" id="ARBA00023098"/>
    </source>
</evidence>
<keyword evidence="9 11" id="KW-0012">Acyltransferase</keyword>
<dbReference type="PANTHER" id="PTHR31650">
    <property type="entry name" value="O-ACYLTRANSFERASE (WSD1-LIKE) FAMILY PROTEIN"/>
    <property type="match status" value="1"/>
</dbReference>
<dbReference type="Gene3D" id="3.30.559.10">
    <property type="entry name" value="Chloramphenicol acetyltransferase-like domain"/>
    <property type="match status" value="1"/>
</dbReference>
<dbReference type="Proteomes" id="UP000279275">
    <property type="component" value="Unassembled WGS sequence"/>
</dbReference>
<organism evidence="14 15">
    <name type="scientific">Nocardia stercoris</name>
    <dbReference type="NCBI Taxonomy" id="2483361"/>
    <lineage>
        <taxon>Bacteria</taxon>
        <taxon>Bacillati</taxon>
        <taxon>Actinomycetota</taxon>
        <taxon>Actinomycetes</taxon>
        <taxon>Mycobacteriales</taxon>
        <taxon>Nocardiaceae</taxon>
        <taxon>Nocardia</taxon>
    </lineage>
</organism>
<reference evidence="14 15" key="1">
    <citation type="submission" date="2018-10" db="EMBL/GenBank/DDBJ databases">
        <title>Isolation from cow dung.</title>
        <authorList>
            <person name="Ling L."/>
        </authorList>
    </citation>
    <scope>NUCLEOTIDE SEQUENCE [LARGE SCALE GENOMIC DNA]</scope>
    <source>
        <strain evidence="14 15">NEAU-LL90</strain>
    </source>
</reference>
<evidence type="ECO:0000256" key="1">
    <source>
        <dbReference type="ARBA" id="ARBA00004771"/>
    </source>
</evidence>
<keyword evidence="7 11" id="KW-0319">Glycerol metabolism</keyword>
<dbReference type="Pfam" id="PF03007">
    <property type="entry name" value="WS_DGAT_cat"/>
    <property type="match status" value="1"/>
</dbReference>
<evidence type="ECO:0000259" key="13">
    <source>
        <dbReference type="Pfam" id="PF06974"/>
    </source>
</evidence>
<dbReference type="NCBIfam" id="TIGR02946">
    <property type="entry name" value="acyl_WS_DGAT"/>
    <property type="match status" value="1"/>
</dbReference>
<gene>
    <name evidence="14" type="ORF">EBN03_11710</name>
</gene>
<dbReference type="InterPro" id="IPR014292">
    <property type="entry name" value="Acyl_transf_WS/DGAT"/>
</dbReference>
<proteinExistence type="inferred from homology"/>
<feature type="domain" description="O-acyltransferase WSD1 C-terminal" evidence="13">
    <location>
        <begin position="342"/>
        <end position="491"/>
    </location>
</feature>
<keyword evidence="5 11" id="KW-0444">Lipid biosynthesis</keyword>
<feature type="domain" description="O-acyltransferase WSD1-like N-terminal" evidence="12">
    <location>
        <begin position="46"/>
        <end position="301"/>
    </location>
</feature>
<dbReference type="InterPro" id="IPR004255">
    <property type="entry name" value="O-acyltransferase_WSD1_N"/>
</dbReference>
<comment type="pathway">
    <text evidence="2">Lipid metabolism.</text>
</comment>
<dbReference type="InterPro" id="IPR045034">
    <property type="entry name" value="O-acyltransferase_WSD1-like"/>
</dbReference>
<dbReference type="SUPFAM" id="SSF52777">
    <property type="entry name" value="CoA-dependent acyltransferases"/>
    <property type="match status" value="1"/>
</dbReference>
<dbReference type="Pfam" id="PF06974">
    <property type="entry name" value="WS_DGAT_C"/>
    <property type="match status" value="1"/>
</dbReference>
<dbReference type="GO" id="GO:0005886">
    <property type="term" value="C:plasma membrane"/>
    <property type="evidence" value="ECO:0007669"/>
    <property type="project" value="TreeGrafter"/>
</dbReference>
<evidence type="ECO:0000313" key="15">
    <source>
        <dbReference type="Proteomes" id="UP000279275"/>
    </source>
</evidence>
<evidence type="ECO:0000256" key="9">
    <source>
        <dbReference type="ARBA" id="ARBA00023315"/>
    </source>
</evidence>
<comment type="similarity">
    <text evidence="3 11">Belongs to the long-chain O-acyltransferase family.</text>
</comment>
<dbReference type="InterPro" id="IPR023213">
    <property type="entry name" value="CAT-like_dom_sf"/>
</dbReference>
<comment type="catalytic activity">
    <reaction evidence="10 11">
        <text>an acyl-CoA + a 1,2-diacyl-sn-glycerol = a triacyl-sn-glycerol + CoA</text>
        <dbReference type="Rhea" id="RHEA:10868"/>
        <dbReference type="ChEBI" id="CHEBI:17815"/>
        <dbReference type="ChEBI" id="CHEBI:57287"/>
        <dbReference type="ChEBI" id="CHEBI:58342"/>
        <dbReference type="ChEBI" id="CHEBI:64615"/>
        <dbReference type="EC" id="2.3.1.20"/>
    </reaction>
</comment>
<sequence>MSSTTTYDRQLGVRLLTPGQMLSAPDDSTVDMWVPATRTEAPPRQLSPLDRQMLDVETDTTPLHVGALVLLDSAAAERPLDVVSLRRLFARRLHRIPALCRRLRTVPLGLDQPYWETCGTVDLSYHIRDVRLPDGADDRQVADYVARQHEAPLDRSRPMWECRLLSGLSGGRQAVYMKVHHAVIDGVSGAEIMGAVLDADATGTPTLPPAGAVPQDRAPGLATMLARSLTNVVERPGAGIRSLLSAVPALLRSVDDLRQRHPDVPFNEPNTAARSFAFVSLPLDQVKAVKNTVGGTVNDVVMTLCATAVRQWMLDRGIAADRPLLAAIPVSVRTPEEFGTAGNRFSVMLSTLPTDEADPRHRLKLMHENMVTAKAHFRSLPPDILHQAGALLTPLLHGLPTRGLLRAAASSLPLVNLLVSNVPGPQIPLYLNGIRALGSYPVSVLTPLSGGMNITVMSYDGHLDFGIIACPDTVPDIDRIAAGLKQGLAELSRTSAG</sequence>
<dbReference type="RefSeq" id="WP_122188017.1">
    <property type="nucleotide sequence ID" value="NZ_RFFH01000004.1"/>
</dbReference>
<evidence type="ECO:0000256" key="3">
    <source>
        <dbReference type="ARBA" id="ARBA00009587"/>
    </source>
</evidence>
<keyword evidence="8 11" id="KW-0443">Lipid metabolism</keyword>
<comment type="caution">
    <text evidence="14">The sequence shown here is derived from an EMBL/GenBank/DDBJ whole genome shotgun (WGS) entry which is preliminary data.</text>
</comment>
<name>A0A3M2L5G4_9NOCA</name>
<dbReference type="AlphaFoldDB" id="A0A3M2L5G4"/>
<protein>
    <recommendedName>
        <fullName evidence="4 11">Diacylglycerol O-acyltransferase</fullName>
        <ecNumber evidence="4 11">2.3.1.20</ecNumber>
    </recommendedName>
</protein>
<evidence type="ECO:0000256" key="2">
    <source>
        <dbReference type="ARBA" id="ARBA00005189"/>
    </source>
</evidence>
<dbReference type="GO" id="GO:0006071">
    <property type="term" value="P:glycerol metabolic process"/>
    <property type="evidence" value="ECO:0007669"/>
    <property type="project" value="UniProtKB-KW"/>
</dbReference>
<dbReference type="OrthoDB" id="9810950at2"/>
<keyword evidence="6 11" id="KW-0808">Transferase</keyword>
<dbReference type="UniPathway" id="UPA00282"/>
<evidence type="ECO:0000256" key="7">
    <source>
        <dbReference type="ARBA" id="ARBA00022798"/>
    </source>
</evidence>
<evidence type="ECO:0000256" key="4">
    <source>
        <dbReference type="ARBA" id="ARBA00013244"/>
    </source>
</evidence>
<evidence type="ECO:0000256" key="11">
    <source>
        <dbReference type="RuleBase" id="RU361241"/>
    </source>
</evidence>
<dbReference type="GO" id="GO:0051701">
    <property type="term" value="P:biological process involved in interaction with host"/>
    <property type="evidence" value="ECO:0007669"/>
    <property type="project" value="TreeGrafter"/>
</dbReference>
<evidence type="ECO:0000256" key="5">
    <source>
        <dbReference type="ARBA" id="ARBA00022516"/>
    </source>
</evidence>
<dbReference type="GO" id="GO:0019432">
    <property type="term" value="P:triglyceride biosynthetic process"/>
    <property type="evidence" value="ECO:0007669"/>
    <property type="project" value="UniProtKB-UniPathway"/>
</dbReference>
<accession>A0A3M2L5G4</accession>
<comment type="pathway">
    <text evidence="1 11">Glycerolipid metabolism; triacylglycerol biosynthesis.</text>
</comment>
<evidence type="ECO:0000259" key="12">
    <source>
        <dbReference type="Pfam" id="PF03007"/>
    </source>
</evidence>
<dbReference type="InterPro" id="IPR009721">
    <property type="entry name" value="O-acyltransferase_WSD1_C"/>
</dbReference>
<dbReference type="GO" id="GO:0004144">
    <property type="term" value="F:diacylglycerol O-acyltransferase activity"/>
    <property type="evidence" value="ECO:0007669"/>
    <property type="project" value="UniProtKB-EC"/>
</dbReference>
<dbReference type="EMBL" id="RFFH01000004">
    <property type="protein sequence ID" value="RMI32634.1"/>
    <property type="molecule type" value="Genomic_DNA"/>
</dbReference>
<dbReference type="EC" id="2.3.1.20" evidence="4 11"/>
<dbReference type="PANTHER" id="PTHR31650:SF1">
    <property type="entry name" value="WAX ESTER SYNTHASE_DIACYLGLYCEROL ACYLTRANSFERASE 4-RELATED"/>
    <property type="match status" value="1"/>
</dbReference>